<evidence type="ECO:0000256" key="5">
    <source>
        <dbReference type="ARBA" id="ARBA00022670"/>
    </source>
</evidence>
<evidence type="ECO:0000256" key="7">
    <source>
        <dbReference type="PIRSR" id="PIRSR600223-1"/>
    </source>
</evidence>
<evidence type="ECO:0000313" key="11">
    <source>
        <dbReference type="EMBL" id="SCU73738.1"/>
    </source>
</evidence>
<evidence type="ECO:0000256" key="9">
    <source>
        <dbReference type="RuleBase" id="RU362042"/>
    </source>
</evidence>
<sequence>MNFALILFVLVVITGVAWVADKLVFERQRRSSARLALAEFDSRQADLQGRFGAAEADATRKRLAEEKLRQPWWLEYSASFFPVILAVFVLRSFVVEPFKIPSGSMIPTLLIGDFILVNKYEYGIRLPVVNKKVMDMGEPQRGDVMVFRYPKDPSLDYIKRVIGVPGDVVQYANKRLTINGKPAEYAALPDFLDEERLAYSRHFREKLPGSVDHGILNDADRPAFIAGADPDFPYRENCTYNQQGVTCKVPEGHYFVMGDNRDNSLDSRYWGFVPDEDIVGKAFVIWMNLGNFGRVGTFK</sequence>
<dbReference type="PANTHER" id="PTHR43390">
    <property type="entry name" value="SIGNAL PEPTIDASE I"/>
    <property type="match status" value="1"/>
</dbReference>
<dbReference type="GO" id="GO:0004252">
    <property type="term" value="F:serine-type endopeptidase activity"/>
    <property type="evidence" value="ECO:0007669"/>
    <property type="project" value="InterPro"/>
</dbReference>
<accession>A0A1K0ILT4</accession>
<dbReference type="InterPro" id="IPR019756">
    <property type="entry name" value="Pept_S26A_signal_pept_1_Ser-AS"/>
</dbReference>
<dbReference type="NCBIfam" id="TIGR02227">
    <property type="entry name" value="sigpep_I_bact"/>
    <property type="match status" value="1"/>
</dbReference>
<gene>
    <name evidence="11" type="primary">lepB</name>
    <name evidence="11" type="ORF">CNECB9_1320007</name>
</gene>
<comment type="subcellular location">
    <subcellularLocation>
        <location evidence="9">Membrane</location>
        <topology evidence="9">Single-pass type II membrane protein</topology>
    </subcellularLocation>
</comment>
<proteinExistence type="inferred from homology"/>
<keyword evidence="8" id="KW-0472">Membrane</keyword>
<feature type="transmembrane region" description="Helical" evidence="8">
    <location>
        <begin position="6"/>
        <end position="25"/>
    </location>
</feature>
<dbReference type="Pfam" id="PF10502">
    <property type="entry name" value="Peptidase_S26"/>
    <property type="match status" value="1"/>
</dbReference>
<comment type="similarity">
    <text evidence="2 9">Belongs to the peptidase S26 family.</text>
</comment>
<dbReference type="AlphaFoldDB" id="A0A1K0ILT4"/>
<dbReference type="InterPro" id="IPR000223">
    <property type="entry name" value="Pept_S26A_signal_pept_1"/>
</dbReference>
<dbReference type="PROSITE" id="PS00761">
    <property type="entry name" value="SPASE_I_3"/>
    <property type="match status" value="1"/>
</dbReference>
<feature type="transmembrane region" description="Helical" evidence="8">
    <location>
        <begin position="72"/>
        <end position="94"/>
    </location>
</feature>
<dbReference type="PANTHER" id="PTHR43390:SF1">
    <property type="entry name" value="CHLOROPLAST PROCESSING PEPTIDASE"/>
    <property type="match status" value="1"/>
</dbReference>
<dbReference type="GO" id="GO:0009003">
    <property type="term" value="F:signal peptidase activity"/>
    <property type="evidence" value="ECO:0007669"/>
    <property type="project" value="UniProtKB-EC"/>
</dbReference>
<feature type="domain" description="Peptidase S26" evidence="10">
    <location>
        <begin position="74"/>
        <end position="286"/>
    </location>
</feature>
<reference evidence="11" key="1">
    <citation type="submission" date="2016-09" db="EMBL/GenBank/DDBJ databases">
        <authorList>
            <person name="Capua I."/>
            <person name="De Benedictis P."/>
            <person name="Joannis T."/>
            <person name="Lombin L.H."/>
            <person name="Cattoli G."/>
        </authorList>
    </citation>
    <scope>NUCLEOTIDE SEQUENCE</scope>
    <source>
        <strain evidence="11">B9</strain>
    </source>
</reference>
<evidence type="ECO:0000256" key="1">
    <source>
        <dbReference type="ARBA" id="ARBA00000677"/>
    </source>
</evidence>
<evidence type="ECO:0000256" key="8">
    <source>
        <dbReference type="RuleBase" id="RU003993"/>
    </source>
</evidence>
<evidence type="ECO:0000256" key="3">
    <source>
        <dbReference type="ARBA" id="ARBA00013208"/>
    </source>
</evidence>
<evidence type="ECO:0000259" key="10">
    <source>
        <dbReference type="Pfam" id="PF10502"/>
    </source>
</evidence>
<dbReference type="InterPro" id="IPR019758">
    <property type="entry name" value="Pept_S26A_signal_pept_1_CS"/>
</dbReference>
<keyword evidence="8" id="KW-0812">Transmembrane</keyword>
<dbReference type="RefSeq" id="WP_340520365.1">
    <property type="nucleotide sequence ID" value="NZ_FMSH01000038.1"/>
</dbReference>
<dbReference type="Gene3D" id="2.10.109.10">
    <property type="entry name" value="Umud Fragment, subunit A"/>
    <property type="match status" value="1"/>
</dbReference>
<dbReference type="EC" id="3.4.21.89" evidence="3 8"/>
<keyword evidence="8" id="KW-1133">Transmembrane helix</keyword>
<dbReference type="PROSITE" id="PS00501">
    <property type="entry name" value="SPASE_I_1"/>
    <property type="match status" value="1"/>
</dbReference>
<dbReference type="SUPFAM" id="SSF51306">
    <property type="entry name" value="LexA/Signal peptidase"/>
    <property type="match status" value="1"/>
</dbReference>
<keyword evidence="6 8" id="KW-0378">Hydrolase</keyword>
<name>A0A1K0ILT4_CUPNE</name>
<dbReference type="PROSITE" id="PS00760">
    <property type="entry name" value="SPASE_I_2"/>
    <property type="match status" value="1"/>
</dbReference>
<keyword evidence="5 8" id="KW-0645">Protease</keyword>
<dbReference type="InterPro" id="IPR036286">
    <property type="entry name" value="LexA/Signal_pep-like_sf"/>
</dbReference>
<comment type="catalytic activity">
    <reaction evidence="1 8">
        <text>Cleavage of hydrophobic, N-terminal signal or leader sequences from secreted and periplasmic proteins.</text>
        <dbReference type="EC" id="3.4.21.89"/>
    </reaction>
</comment>
<evidence type="ECO:0000256" key="2">
    <source>
        <dbReference type="ARBA" id="ARBA00009370"/>
    </source>
</evidence>
<dbReference type="EMBL" id="FMSH01000038">
    <property type="protein sequence ID" value="SCU73738.1"/>
    <property type="molecule type" value="Genomic_DNA"/>
</dbReference>
<dbReference type="InterPro" id="IPR019757">
    <property type="entry name" value="Pept_S26A_signal_pept_1_Lys-AS"/>
</dbReference>
<dbReference type="PRINTS" id="PR00727">
    <property type="entry name" value="LEADERPTASE"/>
</dbReference>
<dbReference type="InterPro" id="IPR019533">
    <property type="entry name" value="Peptidase_S26"/>
</dbReference>
<dbReference type="GO" id="GO:0006465">
    <property type="term" value="P:signal peptide processing"/>
    <property type="evidence" value="ECO:0007669"/>
    <property type="project" value="InterPro"/>
</dbReference>
<protein>
    <recommendedName>
        <fullName evidence="4 8">Signal peptidase I</fullName>
        <ecNumber evidence="3 8">3.4.21.89</ecNumber>
    </recommendedName>
</protein>
<evidence type="ECO:0000256" key="4">
    <source>
        <dbReference type="ARBA" id="ARBA00019232"/>
    </source>
</evidence>
<dbReference type="CDD" id="cd06530">
    <property type="entry name" value="S26_SPase_I"/>
    <property type="match status" value="1"/>
</dbReference>
<feature type="active site" evidence="7">
    <location>
        <position position="159"/>
    </location>
</feature>
<organism evidence="11">
    <name type="scientific">Cupriavidus necator</name>
    <name type="common">Alcaligenes eutrophus</name>
    <name type="synonym">Ralstonia eutropha</name>
    <dbReference type="NCBI Taxonomy" id="106590"/>
    <lineage>
        <taxon>Bacteria</taxon>
        <taxon>Pseudomonadati</taxon>
        <taxon>Pseudomonadota</taxon>
        <taxon>Betaproteobacteria</taxon>
        <taxon>Burkholderiales</taxon>
        <taxon>Burkholderiaceae</taxon>
        <taxon>Cupriavidus</taxon>
    </lineage>
</organism>
<dbReference type="GO" id="GO:0016020">
    <property type="term" value="C:membrane"/>
    <property type="evidence" value="ECO:0007669"/>
    <property type="project" value="UniProtKB-SubCell"/>
</dbReference>
<feature type="active site" evidence="7">
    <location>
        <position position="104"/>
    </location>
</feature>
<comment type="caution">
    <text evidence="9">Lacks conserved residue(s) required for the propagation of feature annotation.</text>
</comment>
<evidence type="ECO:0000256" key="6">
    <source>
        <dbReference type="ARBA" id="ARBA00022801"/>
    </source>
</evidence>